<sequence>MNKSEEYGVKIFNINYIIIASMISLLNSLYYANFPVMCLLAAVQIIVLVRYLIKGQDIKYLCLYIIFLSTSMESALFVGVDKFYGFKEFKIASINLGVIFILLPFLKFIINGSIQNPFKAKGYVGIFVKGVYILTPLAFFMGLFGLLLNDNNILSKITSFSMFIDASYIFILVAVETIVIYTIVKRNLKDINEIKQCLLAIIISLAVTLVSSLLFENYGNRGGLPSLQVSNIIMLLVCAVLLPFYKDYNKKVKAILLLITGTILILGLIYNTNGKMILTAMLVPIATLIIQLRRKLYRATFLTLIIGFFMIYLSLKFIVPSLSSTSFLFSTKLEQASSMLLFGSGWLENMPSSPKMRITQILNITSEYFEKPWFIFTGKGYLGTIKDNLSFFTGADEFAYSSWQLNNGLYYMMHETLNTLYLTNGIIGLVFFGWMFKIIISKFHKSPWMMVGGFWFLLFYSYSVTISIFGVTALIIGLLDLDQERISYKKKHR</sequence>
<proteinExistence type="predicted"/>
<gene>
    <name evidence="1" type="ORF">FJ659_20715</name>
</gene>
<dbReference type="Proteomes" id="UP000317636">
    <property type="component" value="Unassembled WGS sequence"/>
</dbReference>
<evidence type="ECO:0000313" key="2">
    <source>
        <dbReference type="Proteomes" id="UP000317636"/>
    </source>
</evidence>
<accession>A0AC61T2F2</accession>
<evidence type="ECO:0000313" key="1">
    <source>
        <dbReference type="EMBL" id="TPV41407.1"/>
    </source>
</evidence>
<organism evidence="1 2">
    <name type="scientific">Bacillus dicomae</name>
    <dbReference type="NCBI Taxonomy" id="3088378"/>
    <lineage>
        <taxon>Bacteria</taxon>
        <taxon>Bacillati</taxon>
        <taxon>Bacillota</taxon>
        <taxon>Bacilli</taxon>
        <taxon>Bacillales</taxon>
        <taxon>Bacillaceae</taxon>
        <taxon>Bacillus</taxon>
        <taxon>Bacillus cereus group</taxon>
    </lineage>
</organism>
<comment type="caution">
    <text evidence="1">The sequence shown here is derived from an EMBL/GenBank/DDBJ whole genome shotgun (WGS) entry which is preliminary data.</text>
</comment>
<dbReference type="EMBL" id="VHIV01000004">
    <property type="protein sequence ID" value="TPV41407.1"/>
    <property type="molecule type" value="Genomic_DNA"/>
</dbReference>
<name>A0AC61T2F2_9BACI</name>
<protein>
    <submittedName>
        <fullName evidence="1">Uncharacterized protein</fullName>
    </submittedName>
</protein>
<keyword evidence="2" id="KW-1185">Reference proteome</keyword>
<reference evidence="1" key="1">
    <citation type="submission" date="2019-06" db="EMBL/GenBank/DDBJ databases">
        <title>Draft genome sequence of Bacillus sp. strain MHSD28.</title>
        <authorList>
            <person name="Makuwa S.C."/>
            <person name="Serepa-Dlamini M.H."/>
        </authorList>
    </citation>
    <scope>NUCLEOTIDE SEQUENCE</scope>
    <source>
        <strain evidence="1">MHSD28</strain>
    </source>
</reference>